<dbReference type="Proteomes" id="UP001418222">
    <property type="component" value="Unassembled WGS sequence"/>
</dbReference>
<dbReference type="GO" id="GO:0006869">
    <property type="term" value="P:lipid transport"/>
    <property type="evidence" value="ECO:0007669"/>
    <property type="project" value="UniProtKB-KW"/>
</dbReference>
<feature type="coiled-coil region" evidence="5">
    <location>
        <begin position="315"/>
        <end position="342"/>
    </location>
</feature>
<organism evidence="7 8">
    <name type="scientific">Platanthera zijinensis</name>
    <dbReference type="NCBI Taxonomy" id="2320716"/>
    <lineage>
        <taxon>Eukaryota</taxon>
        <taxon>Viridiplantae</taxon>
        <taxon>Streptophyta</taxon>
        <taxon>Embryophyta</taxon>
        <taxon>Tracheophyta</taxon>
        <taxon>Spermatophyta</taxon>
        <taxon>Magnoliopsida</taxon>
        <taxon>Liliopsida</taxon>
        <taxon>Asparagales</taxon>
        <taxon>Orchidaceae</taxon>
        <taxon>Orchidoideae</taxon>
        <taxon>Orchideae</taxon>
        <taxon>Orchidinae</taxon>
        <taxon>Platanthera</taxon>
    </lineage>
</organism>
<evidence type="ECO:0000313" key="7">
    <source>
        <dbReference type="EMBL" id="KAK8955104.1"/>
    </source>
</evidence>
<evidence type="ECO:0000256" key="2">
    <source>
        <dbReference type="ARBA" id="ARBA00008842"/>
    </source>
</evidence>
<gene>
    <name evidence="7" type="primary">ORP4C</name>
    <name evidence="7" type="ORF">KSP39_PZI002491</name>
</gene>
<name>A0AAP0GF21_9ASPA</name>
<feature type="region of interest" description="Disordered" evidence="6">
    <location>
        <begin position="1"/>
        <end position="20"/>
    </location>
</feature>
<protein>
    <submittedName>
        <fullName evidence="7">Oxysterol-binding protein-related protein 4C</fullName>
    </submittedName>
</protein>
<dbReference type="InterPro" id="IPR000648">
    <property type="entry name" value="Oxysterol-bd"/>
</dbReference>
<dbReference type="Gene3D" id="3.30.70.3490">
    <property type="match status" value="1"/>
</dbReference>
<dbReference type="FunFam" id="2.40.160.120:FF:000011">
    <property type="entry name" value="Oxysterol-binding protein-related protein 4C"/>
    <property type="match status" value="1"/>
</dbReference>
<sequence length="383" mass="42999">MQVREGRGSPTLTPPSSLGKGCTAEHRAPNLFQQVFTLFRDVRPGSDLANFQLSPIFNMPKSQLQCYGESVYCTSEDILTRCGRGKNSLERFVAVVAWTISTTRPVIFGWAPFNPVLGETHHVSRGNLNVLLEQVSHHPPVSAMHATDEEEKLELVWCHYLAPKFHGKSVKATIKGKRQLKILSHGENYEMNSPDLYFNILPVPGAVWAGNVSVLCKESGLEAELIFYKGQSFLGFGGNSRLIKGKIFHSQSSNILYEIDGQWDSSVILKDVQTGETSLLYDARQTILNLNTPVVKDLQGIRATESAVVWGEVNKDILEGEWEKAREDKREVEERERCLRKERSCRGEEWVPKHFSVSQNKEGQWECCPLEPSVPPAPIIVPL</sequence>
<evidence type="ECO:0000313" key="8">
    <source>
        <dbReference type="Proteomes" id="UP001418222"/>
    </source>
</evidence>
<dbReference type="GO" id="GO:0032934">
    <property type="term" value="F:sterol binding"/>
    <property type="evidence" value="ECO:0007669"/>
    <property type="project" value="TreeGrafter"/>
</dbReference>
<dbReference type="InterPro" id="IPR018494">
    <property type="entry name" value="Oxysterol-bd_CS"/>
</dbReference>
<keyword evidence="3" id="KW-0445">Lipid transport</keyword>
<dbReference type="PROSITE" id="PS01013">
    <property type="entry name" value="OSBP"/>
    <property type="match status" value="1"/>
</dbReference>
<evidence type="ECO:0000256" key="3">
    <source>
        <dbReference type="ARBA" id="ARBA00023055"/>
    </source>
</evidence>
<comment type="function">
    <text evidence="1">May be involved in the transport of sterols.</text>
</comment>
<dbReference type="FunFam" id="3.30.70.3490:FF:000007">
    <property type="entry name" value="Oxysterol-binding protein-related protein 4B"/>
    <property type="match status" value="1"/>
</dbReference>
<dbReference type="Pfam" id="PF01237">
    <property type="entry name" value="Oxysterol_BP"/>
    <property type="match status" value="1"/>
</dbReference>
<comment type="similarity">
    <text evidence="2 4">Belongs to the OSBP family.</text>
</comment>
<dbReference type="GO" id="GO:0005829">
    <property type="term" value="C:cytosol"/>
    <property type="evidence" value="ECO:0007669"/>
    <property type="project" value="TreeGrafter"/>
</dbReference>
<dbReference type="AlphaFoldDB" id="A0AAP0GF21"/>
<dbReference type="SUPFAM" id="SSF144000">
    <property type="entry name" value="Oxysterol-binding protein-like"/>
    <property type="match status" value="1"/>
</dbReference>
<accession>A0AAP0GF21</accession>
<evidence type="ECO:0000256" key="5">
    <source>
        <dbReference type="SAM" id="Coils"/>
    </source>
</evidence>
<keyword evidence="3" id="KW-0813">Transport</keyword>
<dbReference type="GO" id="GO:0016020">
    <property type="term" value="C:membrane"/>
    <property type="evidence" value="ECO:0007669"/>
    <property type="project" value="TreeGrafter"/>
</dbReference>
<evidence type="ECO:0000256" key="6">
    <source>
        <dbReference type="SAM" id="MobiDB-lite"/>
    </source>
</evidence>
<evidence type="ECO:0000256" key="4">
    <source>
        <dbReference type="RuleBase" id="RU003844"/>
    </source>
</evidence>
<keyword evidence="8" id="KW-1185">Reference proteome</keyword>
<comment type="caution">
    <text evidence="7">The sequence shown here is derived from an EMBL/GenBank/DDBJ whole genome shotgun (WGS) entry which is preliminary data.</text>
</comment>
<keyword evidence="5" id="KW-0175">Coiled coil</keyword>
<dbReference type="PANTHER" id="PTHR10972">
    <property type="entry name" value="OXYSTEROL-BINDING PROTEIN-RELATED"/>
    <property type="match status" value="1"/>
</dbReference>
<dbReference type="PANTHER" id="PTHR10972:SF102">
    <property type="entry name" value="OXYSTEROL-BINDING PROTEIN"/>
    <property type="match status" value="1"/>
</dbReference>
<dbReference type="Gene3D" id="2.40.160.120">
    <property type="match status" value="1"/>
</dbReference>
<dbReference type="EMBL" id="JBBWWQ010000002">
    <property type="protein sequence ID" value="KAK8955104.1"/>
    <property type="molecule type" value="Genomic_DNA"/>
</dbReference>
<reference evidence="7 8" key="1">
    <citation type="journal article" date="2022" name="Nat. Plants">
        <title>Genomes of leafy and leafless Platanthera orchids illuminate the evolution of mycoheterotrophy.</title>
        <authorList>
            <person name="Li M.H."/>
            <person name="Liu K.W."/>
            <person name="Li Z."/>
            <person name="Lu H.C."/>
            <person name="Ye Q.L."/>
            <person name="Zhang D."/>
            <person name="Wang J.Y."/>
            <person name="Li Y.F."/>
            <person name="Zhong Z.M."/>
            <person name="Liu X."/>
            <person name="Yu X."/>
            <person name="Liu D.K."/>
            <person name="Tu X.D."/>
            <person name="Liu B."/>
            <person name="Hao Y."/>
            <person name="Liao X.Y."/>
            <person name="Jiang Y.T."/>
            <person name="Sun W.H."/>
            <person name="Chen J."/>
            <person name="Chen Y.Q."/>
            <person name="Ai Y."/>
            <person name="Zhai J.W."/>
            <person name="Wu S.S."/>
            <person name="Zhou Z."/>
            <person name="Hsiao Y.Y."/>
            <person name="Wu W.L."/>
            <person name="Chen Y.Y."/>
            <person name="Lin Y.F."/>
            <person name="Hsu J.L."/>
            <person name="Li C.Y."/>
            <person name="Wang Z.W."/>
            <person name="Zhao X."/>
            <person name="Zhong W.Y."/>
            <person name="Ma X.K."/>
            <person name="Ma L."/>
            <person name="Huang J."/>
            <person name="Chen G.Z."/>
            <person name="Huang M.Z."/>
            <person name="Huang L."/>
            <person name="Peng D.H."/>
            <person name="Luo Y.B."/>
            <person name="Zou S.Q."/>
            <person name="Chen S.P."/>
            <person name="Lan S."/>
            <person name="Tsai W.C."/>
            <person name="Van de Peer Y."/>
            <person name="Liu Z.J."/>
        </authorList>
    </citation>
    <scope>NUCLEOTIDE SEQUENCE [LARGE SCALE GENOMIC DNA]</scope>
    <source>
        <strain evidence="7">Lor287</strain>
    </source>
</reference>
<evidence type="ECO:0000256" key="1">
    <source>
        <dbReference type="ARBA" id="ARBA00003361"/>
    </source>
</evidence>
<dbReference type="InterPro" id="IPR037239">
    <property type="entry name" value="OSBP_sf"/>
</dbReference>
<proteinExistence type="inferred from homology"/>